<dbReference type="EMBL" id="CAJFCV020000002">
    <property type="protein sequence ID" value="CAG9101195.1"/>
    <property type="molecule type" value="Genomic_DNA"/>
</dbReference>
<dbReference type="Proteomes" id="UP000659654">
    <property type="component" value="Unassembled WGS sequence"/>
</dbReference>
<gene>
    <name evidence="1" type="ORF">BXYJ_LOCUS5077</name>
</gene>
<dbReference type="AlphaFoldDB" id="A0A1I7SVB9"/>
<keyword evidence="4" id="KW-1185">Reference proteome</keyword>
<evidence type="ECO:0000313" key="1">
    <source>
        <dbReference type="EMBL" id="CAD5217522.1"/>
    </source>
</evidence>
<dbReference type="Proteomes" id="UP000582659">
    <property type="component" value="Unassembled WGS sequence"/>
</dbReference>
<reference evidence="5" key="1">
    <citation type="submission" date="2016-11" db="UniProtKB">
        <authorList>
            <consortium name="WormBaseParasite"/>
        </authorList>
    </citation>
    <scope>IDENTIFICATION</scope>
</reference>
<evidence type="ECO:0000313" key="4">
    <source>
        <dbReference type="Proteomes" id="UP000659654"/>
    </source>
</evidence>
<dbReference type="WBParaSite" id="BXY_1699400.1">
    <property type="protein sequence ID" value="BXY_1699400.1"/>
    <property type="gene ID" value="BXY_1699400"/>
</dbReference>
<protein>
    <submittedName>
        <fullName evidence="1">(pine wood nematode) hypothetical protein</fullName>
    </submittedName>
</protein>
<proteinExistence type="predicted"/>
<dbReference type="EMBL" id="CAJFDI010000002">
    <property type="protein sequence ID" value="CAD5217522.1"/>
    <property type="molecule type" value="Genomic_DNA"/>
</dbReference>
<evidence type="ECO:0000313" key="3">
    <source>
        <dbReference type="Proteomes" id="UP000095284"/>
    </source>
</evidence>
<evidence type="ECO:0000313" key="5">
    <source>
        <dbReference type="WBParaSite" id="BXY_1699400.1"/>
    </source>
</evidence>
<dbReference type="Proteomes" id="UP000095284">
    <property type="component" value="Unplaced"/>
</dbReference>
<accession>A0A1I7SVB9</accession>
<sequence length="195" mass="22183">MSVKFLLDYVDEHGKSRRSERFDVKLDNNVKFIDEGFDALKLQHNLSKRLDPVDGLYWVDGRKYRGVFPIEAGNVYKAEIRVNSADFPDESETVAEKKRVPLKPREMTEREKELDVDNLIPVYVGAPDFPKTPMVREVITHRGASVSCVLTSAFKKGMIPIKPEGPMKQINAATNEEKIVNQSEIAIPEHIYVPV</sequence>
<organism evidence="3 5">
    <name type="scientific">Bursaphelenchus xylophilus</name>
    <name type="common">Pinewood nematode worm</name>
    <name type="synonym">Aphelenchoides xylophilus</name>
    <dbReference type="NCBI Taxonomy" id="6326"/>
    <lineage>
        <taxon>Eukaryota</taxon>
        <taxon>Metazoa</taxon>
        <taxon>Ecdysozoa</taxon>
        <taxon>Nematoda</taxon>
        <taxon>Chromadorea</taxon>
        <taxon>Rhabditida</taxon>
        <taxon>Tylenchina</taxon>
        <taxon>Tylenchomorpha</taxon>
        <taxon>Aphelenchoidea</taxon>
        <taxon>Aphelenchoididae</taxon>
        <taxon>Bursaphelenchus</taxon>
    </lineage>
</organism>
<reference evidence="2" key="2">
    <citation type="submission" date="2020-08" db="EMBL/GenBank/DDBJ databases">
        <authorList>
            <person name="Kikuchi T."/>
        </authorList>
    </citation>
    <scope>NUCLEOTIDE SEQUENCE</scope>
    <source>
        <strain evidence="1">Ka4C1</strain>
    </source>
</reference>
<evidence type="ECO:0000313" key="2">
    <source>
        <dbReference type="EMBL" id="CAG9101195.1"/>
    </source>
</evidence>
<name>A0A1I7SVB9_BURXY</name>